<dbReference type="RefSeq" id="WP_242937167.1">
    <property type="nucleotide sequence ID" value="NZ_CP094326.1"/>
</dbReference>
<dbReference type="SUPFAM" id="SSF48452">
    <property type="entry name" value="TPR-like"/>
    <property type="match status" value="1"/>
</dbReference>
<evidence type="ECO:0000256" key="2">
    <source>
        <dbReference type="ARBA" id="ARBA00006275"/>
    </source>
</evidence>
<proteinExistence type="inferred from homology"/>
<evidence type="ECO:0000259" key="7">
    <source>
        <dbReference type="Pfam" id="PF07980"/>
    </source>
</evidence>
<dbReference type="InterPro" id="IPR012944">
    <property type="entry name" value="SusD_RagB_dom"/>
</dbReference>
<feature type="repeat" description="TPR" evidence="6">
    <location>
        <begin position="215"/>
        <end position="248"/>
    </location>
</feature>
<feature type="domain" description="SusD-like N-terminal" evidence="8">
    <location>
        <begin position="45"/>
        <end position="225"/>
    </location>
</feature>
<reference evidence="9 10" key="1">
    <citation type="journal article" date="2018" name="Int. J. Syst. Evol. Microbiol.">
        <title>Zhouia spongiae sp. nov., isolated from a marine sponge.</title>
        <authorList>
            <person name="Zhuang L."/>
            <person name="Lin B."/>
            <person name="Qin F."/>
            <person name="Luo L."/>
        </authorList>
    </citation>
    <scope>NUCLEOTIDE SEQUENCE [LARGE SCALE GENOMIC DNA]</scope>
    <source>
        <strain evidence="9 10">HN-Y44</strain>
    </source>
</reference>
<dbReference type="CDD" id="cd08977">
    <property type="entry name" value="SusD"/>
    <property type="match status" value="1"/>
</dbReference>
<evidence type="ECO:0000313" key="9">
    <source>
        <dbReference type="EMBL" id="UNY98761.1"/>
    </source>
</evidence>
<name>A0ABY3YLP2_9FLAO</name>
<dbReference type="InterPro" id="IPR011990">
    <property type="entry name" value="TPR-like_helical_dom_sf"/>
</dbReference>
<keyword evidence="6" id="KW-0802">TPR repeat</keyword>
<evidence type="ECO:0000256" key="6">
    <source>
        <dbReference type="PROSITE-ProRule" id="PRU00339"/>
    </source>
</evidence>
<dbReference type="InterPro" id="IPR033985">
    <property type="entry name" value="SusD-like_N"/>
</dbReference>
<organism evidence="9 10">
    <name type="scientific">Zhouia spongiae</name>
    <dbReference type="NCBI Taxonomy" id="2202721"/>
    <lineage>
        <taxon>Bacteria</taxon>
        <taxon>Pseudomonadati</taxon>
        <taxon>Bacteroidota</taxon>
        <taxon>Flavobacteriia</taxon>
        <taxon>Flavobacteriales</taxon>
        <taxon>Flavobacteriaceae</taxon>
        <taxon>Zhouia</taxon>
    </lineage>
</organism>
<dbReference type="Pfam" id="PF14322">
    <property type="entry name" value="SusD-like_3"/>
    <property type="match status" value="1"/>
</dbReference>
<keyword evidence="10" id="KW-1185">Reference proteome</keyword>
<evidence type="ECO:0000256" key="5">
    <source>
        <dbReference type="ARBA" id="ARBA00023237"/>
    </source>
</evidence>
<sequence length="463" mass="52717">MKRYIQYIYITFLLIGCSKDFIEKNPLDGAAPGDFLDSKEAYRSALDGVYAVMKEELTAYNMSFLTVTESVSDNLLGTNEGFAFDGVDRDIYPLAYGSDAFQLEGLWRISYQAIENANTIIREARGASNPDFAAYLGEALALRAYLHYNLYRLFAPAYVSDQEALAVPYRFETDALLDIKPRSTNKELIEYVLNDLEEAERLATNEANSYRISLTAVRALMGRIYHETGNYEQAVKYTEQALTDTRYKLVNTVEALEDEWYYDESDEIIFRIRFDDSEGNVNAAMFAIPIYFSYPFNAPQELLDLYDKDSDIRFPVYFGENPLQPGAYFPKKYVGLRTVDEASFNPGTADLKLIRVPELYLILAESYAKLSENTKAITALNTLRTNRGIGAYESGSEPLLDAILKERRKELVFEGFRFTDLKRLEQGFTRTDGSSMSPNDTRYALPIPQLEIDRSGIEQNQGY</sequence>
<comment type="subcellular location">
    <subcellularLocation>
        <location evidence="1">Cell outer membrane</location>
    </subcellularLocation>
</comment>
<dbReference type="Pfam" id="PF07980">
    <property type="entry name" value="SusD_RagB"/>
    <property type="match status" value="1"/>
</dbReference>
<protein>
    <submittedName>
        <fullName evidence="9">RagB/SusD family nutrient uptake outer membrane protein</fullName>
    </submittedName>
</protein>
<evidence type="ECO:0000259" key="8">
    <source>
        <dbReference type="Pfam" id="PF14322"/>
    </source>
</evidence>
<evidence type="ECO:0000256" key="3">
    <source>
        <dbReference type="ARBA" id="ARBA00022729"/>
    </source>
</evidence>
<dbReference type="Gene3D" id="1.25.40.390">
    <property type="match status" value="1"/>
</dbReference>
<accession>A0ABY3YLP2</accession>
<evidence type="ECO:0000256" key="4">
    <source>
        <dbReference type="ARBA" id="ARBA00023136"/>
    </source>
</evidence>
<keyword evidence="5" id="KW-0998">Cell outer membrane</keyword>
<dbReference type="Proteomes" id="UP000829476">
    <property type="component" value="Chromosome"/>
</dbReference>
<evidence type="ECO:0000256" key="1">
    <source>
        <dbReference type="ARBA" id="ARBA00004442"/>
    </source>
</evidence>
<feature type="domain" description="RagB/SusD" evidence="7">
    <location>
        <begin position="325"/>
        <end position="463"/>
    </location>
</feature>
<keyword evidence="3" id="KW-0732">Signal</keyword>
<gene>
    <name evidence="9" type="ORF">MQE36_00040</name>
</gene>
<comment type="similarity">
    <text evidence="2">Belongs to the SusD family.</text>
</comment>
<dbReference type="EMBL" id="CP094326">
    <property type="protein sequence ID" value="UNY98761.1"/>
    <property type="molecule type" value="Genomic_DNA"/>
</dbReference>
<dbReference type="InterPro" id="IPR019734">
    <property type="entry name" value="TPR_rpt"/>
</dbReference>
<keyword evidence="4" id="KW-0472">Membrane</keyword>
<dbReference type="PROSITE" id="PS50005">
    <property type="entry name" value="TPR"/>
    <property type="match status" value="1"/>
</dbReference>
<evidence type="ECO:0000313" key="10">
    <source>
        <dbReference type="Proteomes" id="UP000829476"/>
    </source>
</evidence>
<dbReference type="PROSITE" id="PS51257">
    <property type="entry name" value="PROKAR_LIPOPROTEIN"/>
    <property type="match status" value="1"/>
</dbReference>